<sequence>MTDMIPNFAVNGTLSRVVSLITDEIILAWNLKDDLKGLQESLTMIRAVLQDAEEQQTKSKPVRLWLKKLQEPMRTIEWKVEMQDQSEKKVHNLLPFSKGTGFVKKAAFHVKMVHKVKNINELLNKIKNEAMGFGIQVITRGRIMPQIDLDRVTDSVLDSAVVGREADVSKLQTC</sequence>
<dbReference type="GO" id="GO:0000166">
    <property type="term" value="F:nucleotide binding"/>
    <property type="evidence" value="ECO:0007669"/>
    <property type="project" value="UniProtKB-KW"/>
</dbReference>
<evidence type="ECO:0000256" key="3">
    <source>
        <dbReference type="ARBA" id="ARBA00022821"/>
    </source>
</evidence>
<protein>
    <recommendedName>
        <fullName evidence="4">Disease resistance N-terminal domain-containing protein</fullName>
    </recommendedName>
</protein>
<dbReference type="Gene3D" id="1.20.5.4130">
    <property type="match status" value="1"/>
</dbReference>
<evidence type="ECO:0000256" key="1">
    <source>
        <dbReference type="ARBA" id="ARBA00022737"/>
    </source>
</evidence>
<gene>
    <name evidence="5" type="ORF">GH714_037803</name>
</gene>
<accession>A0A6A6L4Y4</accession>
<keyword evidence="6" id="KW-1185">Reference proteome</keyword>
<evidence type="ECO:0000259" key="4">
    <source>
        <dbReference type="Pfam" id="PF18052"/>
    </source>
</evidence>
<reference evidence="5 6" key="1">
    <citation type="journal article" date="2020" name="Mol. Plant">
        <title>The Chromosome-Based Rubber Tree Genome Provides New Insights into Spurge Genome Evolution and Rubber Biosynthesis.</title>
        <authorList>
            <person name="Liu J."/>
            <person name="Shi C."/>
            <person name="Shi C.C."/>
            <person name="Li W."/>
            <person name="Zhang Q.J."/>
            <person name="Zhang Y."/>
            <person name="Li K."/>
            <person name="Lu H.F."/>
            <person name="Shi C."/>
            <person name="Zhu S.T."/>
            <person name="Xiao Z.Y."/>
            <person name="Nan H."/>
            <person name="Yue Y."/>
            <person name="Zhu X.G."/>
            <person name="Wu Y."/>
            <person name="Hong X.N."/>
            <person name="Fan G.Y."/>
            <person name="Tong Y."/>
            <person name="Zhang D."/>
            <person name="Mao C.L."/>
            <person name="Liu Y.L."/>
            <person name="Hao S.J."/>
            <person name="Liu W.Q."/>
            <person name="Lv M.Q."/>
            <person name="Zhang H.B."/>
            <person name="Liu Y."/>
            <person name="Hu-Tang G.R."/>
            <person name="Wang J.P."/>
            <person name="Wang J.H."/>
            <person name="Sun Y.H."/>
            <person name="Ni S.B."/>
            <person name="Chen W.B."/>
            <person name="Zhang X.C."/>
            <person name="Jiao Y.N."/>
            <person name="Eichler E.E."/>
            <person name="Li G.H."/>
            <person name="Liu X."/>
            <person name="Gao L.Z."/>
        </authorList>
    </citation>
    <scope>NUCLEOTIDE SEQUENCE [LARGE SCALE GENOMIC DNA]</scope>
    <source>
        <strain evidence="6">cv. GT1</strain>
        <tissue evidence="5">Leaf</tissue>
    </source>
</reference>
<comment type="caution">
    <text evidence="5">The sequence shown here is derived from an EMBL/GenBank/DDBJ whole genome shotgun (WGS) entry which is preliminary data.</text>
</comment>
<dbReference type="InterPro" id="IPR041118">
    <property type="entry name" value="Rx_N"/>
</dbReference>
<evidence type="ECO:0000256" key="2">
    <source>
        <dbReference type="ARBA" id="ARBA00022741"/>
    </source>
</evidence>
<feature type="domain" description="Disease resistance N-terminal" evidence="4">
    <location>
        <begin position="9"/>
        <end position="77"/>
    </location>
</feature>
<evidence type="ECO:0000313" key="5">
    <source>
        <dbReference type="EMBL" id="KAF2296411.1"/>
    </source>
</evidence>
<proteinExistence type="predicted"/>
<dbReference type="EMBL" id="JAAGAX010000013">
    <property type="protein sequence ID" value="KAF2296411.1"/>
    <property type="molecule type" value="Genomic_DNA"/>
</dbReference>
<dbReference type="GO" id="GO:0006952">
    <property type="term" value="P:defense response"/>
    <property type="evidence" value="ECO:0007669"/>
    <property type="project" value="UniProtKB-KW"/>
</dbReference>
<dbReference type="Pfam" id="PF18052">
    <property type="entry name" value="Rx_N"/>
    <property type="match status" value="1"/>
</dbReference>
<keyword evidence="2" id="KW-0547">Nucleotide-binding</keyword>
<keyword evidence="3" id="KW-0611">Plant defense</keyword>
<evidence type="ECO:0000313" key="6">
    <source>
        <dbReference type="Proteomes" id="UP000467840"/>
    </source>
</evidence>
<name>A0A6A6L4Y4_HEVBR</name>
<dbReference type="Proteomes" id="UP000467840">
    <property type="component" value="Chromosome 7"/>
</dbReference>
<keyword evidence="1" id="KW-0677">Repeat</keyword>
<dbReference type="AlphaFoldDB" id="A0A6A6L4Y4"/>
<organism evidence="5 6">
    <name type="scientific">Hevea brasiliensis</name>
    <name type="common">Para rubber tree</name>
    <name type="synonym">Siphonia brasiliensis</name>
    <dbReference type="NCBI Taxonomy" id="3981"/>
    <lineage>
        <taxon>Eukaryota</taxon>
        <taxon>Viridiplantae</taxon>
        <taxon>Streptophyta</taxon>
        <taxon>Embryophyta</taxon>
        <taxon>Tracheophyta</taxon>
        <taxon>Spermatophyta</taxon>
        <taxon>Magnoliopsida</taxon>
        <taxon>eudicotyledons</taxon>
        <taxon>Gunneridae</taxon>
        <taxon>Pentapetalae</taxon>
        <taxon>rosids</taxon>
        <taxon>fabids</taxon>
        <taxon>Malpighiales</taxon>
        <taxon>Euphorbiaceae</taxon>
        <taxon>Crotonoideae</taxon>
        <taxon>Micrandreae</taxon>
        <taxon>Hevea</taxon>
    </lineage>
</organism>